<evidence type="ECO:0000313" key="4">
    <source>
        <dbReference type="Proteomes" id="UP000730482"/>
    </source>
</evidence>
<gene>
    <name evidence="3" type="ORF">KGQ19_12665</name>
</gene>
<proteinExistence type="predicted"/>
<dbReference type="RefSeq" id="WP_212009300.1">
    <property type="nucleotide sequence ID" value="NZ_JAAFYZ010000033.1"/>
</dbReference>
<organism evidence="3 4">
    <name type="scientific">Catenulispora pinistramenti</name>
    <dbReference type="NCBI Taxonomy" id="2705254"/>
    <lineage>
        <taxon>Bacteria</taxon>
        <taxon>Bacillati</taxon>
        <taxon>Actinomycetota</taxon>
        <taxon>Actinomycetes</taxon>
        <taxon>Catenulisporales</taxon>
        <taxon>Catenulisporaceae</taxon>
        <taxon>Catenulispora</taxon>
    </lineage>
</organism>
<feature type="transmembrane region" description="Helical" evidence="1">
    <location>
        <begin position="12"/>
        <end position="37"/>
    </location>
</feature>
<keyword evidence="1" id="KW-0812">Transmembrane</keyword>
<keyword evidence="1" id="KW-0472">Membrane</keyword>
<dbReference type="Pfam" id="PF07811">
    <property type="entry name" value="TadE"/>
    <property type="match status" value="1"/>
</dbReference>
<evidence type="ECO:0000259" key="2">
    <source>
        <dbReference type="Pfam" id="PF07811"/>
    </source>
</evidence>
<dbReference type="EMBL" id="JAAFYZ010000033">
    <property type="protein sequence ID" value="MBS2547720.1"/>
    <property type="molecule type" value="Genomic_DNA"/>
</dbReference>
<keyword evidence="1" id="KW-1133">Transmembrane helix</keyword>
<sequence>MKWLRGDRGNAAIEAGIIAPALIAFLSLVFLVGRIVLARAAVDEAARDAARQASISRTAAAARSQALNTGTTTLINNDLHCSEFSVDTGGPDLDAQFAKPIGTLAQVHVTVTCVVSYADLGYPWLPGSKKITSEFWSVIDWWRPR</sequence>
<name>A0ABS5KNX2_9ACTN</name>
<reference evidence="3 4" key="1">
    <citation type="submission" date="2020-02" db="EMBL/GenBank/DDBJ databases">
        <title>Acidophilic actinobacteria isolated from forest soil.</title>
        <authorList>
            <person name="Golinska P."/>
        </authorList>
    </citation>
    <scope>NUCLEOTIDE SEQUENCE [LARGE SCALE GENOMIC DNA]</scope>
    <source>
        <strain evidence="3 4">NL8</strain>
    </source>
</reference>
<evidence type="ECO:0000313" key="3">
    <source>
        <dbReference type="EMBL" id="MBS2547720.1"/>
    </source>
</evidence>
<comment type="caution">
    <text evidence="3">The sequence shown here is derived from an EMBL/GenBank/DDBJ whole genome shotgun (WGS) entry which is preliminary data.</text>
</comment>
<dbReference type="Proteomes" id="UP000730482">
    <property type="component" value="Unassembled WGS sequence"/>
</dbReference>
<feature type="domain" description="TadE-like" evidence="2">
    <location>
        <begin position="9"/>
        <end position="51"/>
    </location>
</feature>
<keyword evidence="4" id="KW-1185">Reference proteome</keyword>
<accession>A0ABS5KNX2</accession>
<dbReference type="InterPro" id="IPR012495">
    <property type="entry name" value="TadE-like_dom"/>
</dbReference>
<protein>
    <submittedName>
        <fullName evidence="3">Pilus assembly protein</fullName>
    </submittedName>
</protein>
<evidence type="ECO:0000256" key="1">
    <source>
        <dbReference type="SAM" id="Phobius"/>
    </source>
</evidence>